<accession>A0A4D9EX00</accession>
<protein>
    <submittedName>
        <fullName evidence="2">Tumor necrosis factor alpha-induced protein 2</fullName>
    </submittedName>
</protein>
<keyword evidence="3" id="KW-1185">Reference proteome</keyword>
<reference evidence="2 3" key="1">
    <citation type="submission" date="2019-04" db="EMBL/GenBank/DDBJ databases">
        <title>Draft genome of the big-headed turtle Platysternon megacephalum.</title>
        <authorList>
            <person name="Gong S."/>
        </authorList>
    </citation>
    <scope>NUCLEOTIDE SEQUENCE [LARGE SCALE GENOMIC DNA]</scope>
    <source>
        <strain evidence="2">DO16091913</strain>
        <tissue evidence="2">Muscle</tissue>
    </source>
</reference>
<dbReference type="AlphaFoldDB" id="A0A4D9EX00"/>
<evidence type="ECO:0000313" key="3">
    <source>
        <dbReference type="Proteomes" id="UP000297703"/>
    </source>
</evidence>
<sequence length="108" mass="11729">MKKGERQNALESPSGRRQHNIAKTLTGNGANLPERMGNLWDCQDLQHLQGKKREMYTALTDNSPCCLGLPKLLIQRESGAGCDCCNIAIICSLCKTASGASQVLKVLL</sequence>
<organism evidence="2 3">
    <name type="scientific">Platysternon megacephalum</name>
    <name type="common">big-headed turtle</name>
    <dbReference type="NCBI Taxonomy" id="55544"/>
    <lineage>
        <taxon>Eukaryota</taxon>
        <taxon>Metazoa</taxon>
        <taxon>Chordata</taxon>
        <taxon>Craniata</taxon>
        <taxon>Vertebrata</taxon>
        <taxon>Euteleostomi</taxon>
        <taxon>Archelosauria</taxon>
        <taxon>Testudinata</taxon>
        <taxon>Testudines</taxon>
        <taxon>Cryptodira</taxon>
        <taxon>Durocryptodira</taxon>
        <taxon>Testudinoidea</taxon>
        <taxon>Platysternidae</taxon>
        <taxon>Platysternon</taxon>
    </lineage>
</organism>
<name>A0A4D9EX00_9SAUR</name>
<dbReference type="EMBL" id="QXTE01000002">
    <property type="protein sequence ID" value="TFK15941.1"/>
    <property type="molecule type" value="Genomic_DNA"/>
</dbReference>
<gene>
    <name evidence="2" type="ORF">DR999_PMT00347</name>
</gene>
<feature type="region of interest" description="Disordered" evidence="1">
    <location>
        <begin position="1"/>
        <end position="31"/>
    </location>
</feature>
<comment type="caution">
    <text evidence="2">The sequence shown here is derived from an EMBL/GenBank/DDBJ whole genome shotgun (WGS) entry which is preliminary data.</text>
</comment>
<reference evidence="2 3" key="2">
    <citation type="submission" date="2019-04" db="EMBL/GenBank/DDBJ databases">
        <title>The genome sequence of big-headed turtle.</title>
        <authorList>
            <person name="Gong S."/>
        </authorList>
    </citation>
    <scope>NUCLEOTIDE SEQUENCE [LARGE SCALE GENOMIC DNA]</scope>
    <source>
        <strain evidence="2">DO16091913</strain>
        <tissue evidence="2">Muscle</tissue>
    </source>
</reference>
<proteinExistence type="predicted"/>
<evidence type="ECO:0000313" key="2">
    <source>
        <dbReference type="EMBL" id="TFK15941.1"/>
    </source>
</evidence>
<dbReference type="Proteomes" id="UP000297703">
    <property type="component" value="Unassembled WGS sequence"/>
</dbReference>
<evidence type="ECO:0000256" key="1">
    <source>
        <dbReference type="SAM" id="MobiDB-lite"/>
    </source>
</evidence>